<dbReference type="FunFam" id="3.40.140.70:FF:000001">
    <property type="entry name" value="Ubiquitin-like modifier-activating enzyme atg7"/>
    <property type="match status" value="1"/>
</dbReference>
<keyword evidence="7" id="KW-0963">Cytoplasm</keyword>
<dbReference type="SUPFAM" id="SSF69572">
    <property type="entry name" value="Activating enzymes of the ubiquitin-like proteins"/>
    <property type="match status" value="1"/>
</dbReference>
<dbReference type="PANTHER" id="PTHR10953">
    <property type="entry name" value="UBIQUITIN-ACTIVATING ENZYME E1"/>
    <property type="match status" value="1"/>
</dbReference>
<dbReference type="GO" id="GO:0000407">
    <property type="term" value="C:phagophore assembly site"/>
    <property type="evidence" value="ECO:0007669"/>
    <property type="project" value="UniProtKB-SubCell"/>
</dbReference>
<dbReference type="GO" id="GO:0006914">
    <property type="term" value="P:autophagy"/>
    <property type="evidence" value="ECO:0007669"/>
    <property type="project" value="UniProtKB-KW"/>
</dbReference>
<feature type="domain" description="THIF-type NAD/FAD binding fold" evidence="8">
    <location>
        <begin position="329"/>
        <end position="578"/>
    </location>
</feature>
<evidence type="ECO:0000256" key="6">
    <source>
        <dbReference type="PIRSR" id="PIRSR606285-1"/>
    </source>
</evidence>
<dbReference type="Gene3D" id="3.40.140.100">
    <property type="entry name" value="Ubiquitin-like modifier-activating enzyme ATG7 C-terminal domain"/>
    <property type="match status" value="1"/>
</dbReference>
<keyword evidence="3 7" id="KW-0813">Transport</keyword>
<dbReference type="InterPro" id="IPR032197">
    <property type="entry name" value="Atg7_N"/>
</dbReference>
<dbReference type="InterPro" id="IPR006285">
    <property type="entry name" value="Atg7"/>
</dbReference>
<feature type="domain" description="Ubiquitin-like modifier-activating enzyme Atg7 N-terminal" evidence="9">
    <location>
        <begin position="5"/>
        <end position="314"/>
    </location>
</feature>
<evidence type="ECO:0000256" key="7">
    <source>
        <dbReference type="RuleBase" id="RU366022"/>
    </source>
</evidence>
<dbReference type="InterPro" id="IPR045886">
    <property type="entry name" value="ThiF/MoeB/HesA"/>
</dbReference>
<dbReference type="EMBL" id="JACVVK020000149">
    <property type="protein sequence ID" value="KAK7488542.1"/>
    <property type="molecule type" value="Genomic_DNA"/>
</dbReference>
<dbReference type="PANTHER" id="PTHR10953:SF3">
    <property type="entry name" value="UBIQUITIN-LIKE MODIFIER-ACTIVATING ENZYME ATG7"/>
    <property type="match status" value="1"/>
</dbReference>
<comment type="subcellular location">
    <subcellularLocation>
        <location evidence="7">Cytoplasm</location>
    </subcellularLocation>
    <subcellularLocation>
        <location evidence="7">Preautophagosomal structure</location>
    </subcellularLocation>
</comment>
<reference evidence="10 11" key="1">
    <citation type="journal article" date="2023" name="Sci. Data">
        <title>Genome assembly of the Korean intertidal mud-creeper Batillaria attramentaria.</title>
        <authorList>
            <person name="Patra A.K."/>
            <person name="Ho P.T."/>
            <person name="Jun S."/>
            <person name="Lee S.J."/>
            <person name="Kim Y."/>
            <person name="Won Y.J."/>
        </authorList>
    </citation>
    <scope>NUCLEOTIDE SEQUENCE [LARGE SCALE GENOMIC DNA]</scope>
    <source>
        <strain evidence="10">Wonlab-2016</strain>
    </source>
</reference>
<dbReference type="InterPro" id="IPR042522">
    <property type="entry name" value="Atg7_N_1"/>
</dbReference>
<evidence type="ECO:0000256" key="5">
    <source>
        <dbReference type="ARBA" id="ARBA00023006"/>
    </source>
</evidence>
<comment type="similarity">
    <text evidence="1 7">Belongs to the ATG7 family.</text>
</comment>
<gene>
    <name evidence="10" type="ORF">BaRGS_00020159</name>
</gene>
<dbReference type="Pfam" id="PF16420">
    <property type="entry name" value="ATG7_N"/>
    <property type="match status" value="1"/>
</dbReference>
<dbReference type="Pfam" id="PF00899">
    <property type="entry name" value="ThiF"/>
    <property type="match status" value="1"/>
</dbReference>
<comment type="subunit">
    <text evidence="7">Homodimer.</text>
</comment>
<evidence type="ECO:0000256" key="3">
    <source>
        <dbReference type="ARBA" id="ARBA00022448"/>
    </source>
</evidence>
<dbReference type="Proteomes" id="UP001519460">
    <property type="component" value="Unassembled WGS sequence"/>
</dbReference>
<evidence type="ECO:0000256" key="4">
    <source>
        <dbReference type="ARBA" id="ARBA00022927"/>
    </source>
</evidence>
<dbReference type="InterPro" id="IPR035985">
    <property type="entry name" value="Ubiquitin-activating_enz"/>
</dbReference>
<protein>
    <recommendedName>
        <fullName evidence="2 7">Ubiquitin-like modifier-activating enzyme ATG7</fullName>
    </recommendedName>
    <alternativeName>
        <fullName evidence="7">Autophagy-related protein 7</fullName>
    </alternativeName>
</protein>
<keyword evidence="4 7" id="KW-0653">Protein transport</keyword>
<feature type="active site" description="Glycyl thioester intermediate" evidence="6">
    <location>
        <position position="550"/>
    </location>
</feature>
<proteinExistence type="inferred from homology"/>
<dbReference type="FunFam" id="3.40.50.720:FF:000243">
    <property type="entry name" value="Ubiquitin-like modifier-activating enzyme ATG7"/>
    <property type="match status" value="1"/>
</dbReference>
<dbReference type="CDD" id="cd01486">
    <property type="entry name" value="Apg7"/>
    <property type="match status" value="1"/>
</dbReference>
<evidence type="ECO:0000256" key="2">
    <source>
        <dbReference type="ARBA" id="ARBA00017647"/>
    </source>
</evidence>
<evidence type="ECO:0000259" key="9">
    <source>
        <dbReference type="Pfam" id="PF16420"/>
    </source>
</evidence>
<accession>A0ABD0KN57</accession>
<dbReference type="InterPro" id="IPR000594">
    <property type="entry name" value="ThiF_NAD_FAD-bd"/>
</dbReference>
<dbReference type="InterPro" id="IPR042523">
    <property type="entry name" value="Atg7_N_2"/>
</dbReference>
<evidence type="ECO:0000313" key="10">
    <source>
        <dbReference type="EMBL" id="KAK7488542.1"/>
    </source>
</evidence>
<comment type="function">
    <text evidence="7">E1-like activating enzyme involved in the 2 ubiquitin-like systems required for autophagy.</text>
</comment>
<comment type="caution">
    <text evidence="10">The sequence shown here is derived from an EMBL/GenBank/DDBJ whole genome shotgun (WGS) entry which is preliminary data.</text>
</comment>
<dbReference type="Gene3D" id="3.40.50.720">
    <property type="entry name" value="NAD(P)-binding Rossmann-like Domain"/>
    <property type="match status" value="1"/>
</dbReference>
<dbReference type="Gene3D" id="3.40.140.70">
    <property type="entry name" value="Ubiquitin-like modifier-activating enzyme ATG7 N-terminal domain"/>
    <property type="match status" value="1"/>
</dbReference>
<keyword evidence="11" id="KW-1185">Reference proteome</keyword>
<dbReference type="AlphaFoldDB" id="A0ABD0KN57"/>
<evidence type="ECO:0000259" key="8">
    <source>
        <dbReference type="Pfam" id="PF00899"/>
    </source>
</evidence>
<dbReference type="GO" id="GO:0015031">
    <property type="term" value="P:protein transport"/>
    <property type="evidence" value="ECO:0007669"/>
    <property type="project" value="UniProtKB-UniRule"/>
</dbReference>
<organism evidence="10 11">
    <name type="scientific">Batillaria attramentaria</name>
    <dbReference type="NCBI Taxonomy" id="370345"/>
    <lineage>
        <taxon>Eukaryota</taxon>
        <taxon>Metazoa</taxon>
        <taxon>Spiralia</taxon>
        <taxon>Lophotrochozoa</taxon>
        <taxon>Mollusca</taxon>
        <taxon>Gastropoda</taxon>
        <taxon>Caenogastropoda</taxon>
        <taxon>Sorbeoconcha</taxon>
        <taxon>Cerithioidea</taxon>
        <taxon>Batillariidae</taxon>
        <taxon>Batillaria</taxon>
    </lineage>
</organism>
<sequence>MATVLQYVPFSSMIEPGFWHKLSENKLNVYGLDDQAQKIKGFYFNGDPEGLAPRLTIDYAAFDISDTIPPRNFPASGLLLNSNTVEDFKNLDKKQKLTALGSEIWESIKSGAALKDPMLLSRFILLTYADLKKYKFFYWFGSPCLLAPETVILNSPPCHLNQRFNEKQISSLLESYDNFQQRKLVFENYFILVEEEGDRLCVQEVSGIQRALEEKKKVLAGFCDPSTLESNPGWPLRNFLTLLAYHFAKELPNLEVVCLRDRSRKGEREITHSIVLSVQLSSIADLAETPKVLGWERNERQKMGARVVDLSASMDPTKLAESAVNLNLRLMRWRLMPDLCLDKIAATRCLLLGAGTLGCNVARNLVSWGVHHITLVDNARVSYSNPVRQSLFTFEDCLNGGKPKAEAAAEALRRIFPGVVSEGISLSIPMPGHSVSGGLEKQVEEDVKRLEQLIENHDAVFLLMDTRESRWLPTLIAAAKGKIVINAALGFDTFLVLRHGVKTGGPVPPKAAAASCIAEGLVGSQLGCYFCNDVVAPGNSMRDRTLDQQCTVTRPGVSMMASALAVELLISVLQHPKGGDAPADTSAHEDNLTKEAECSLGLVPHQIRGFLSRFHQILPAGQAFDKCTACSSTVLDRYRQDGFQFLLQAFNEPLFLEEMTGLTQMHQDTLDVWDLSDDEDLSSMETS</sequence>
<dbReference type="NCBIfam" id="TIGR01381">
    <property type="entry name" value="E1_like_apg7"/>
    <property type="match status" value="1"/>
</dbReference>
<name>A0ABD0KN57_9CAEN</name>
<keyword evidence="7" id="KW-0833">Ubl conjugation pathway</keyword>
<evidence type="ECO:0000256" key="1">
    <source>
        <dbReference type="ARBA" id="ARBA00010931"/>
    </source>
</evidence>
<keyword evidence="5 7" id="KW-0072">Autophagy</keyword>
<evidence type="ECO:0000313" key="11">
    <source>
        <dbReference type="Proteomes" id="UP001519460"/>
    </source>
</evidence>